<dbReference type="SUPFAM" id="SSF46565">
    <property type="entry name" value="Chaperone J-domain"/>
    <property type="match status" value="1"/>
</dbReference>
<proteinExistence type="predicted"/>
<dbReference type="Proteomes" id="UP000186917">
    <property type="component" value="Unassembled WGS sequence"/>
</dbReference>
<dbReference type="OrthoDB" id="665715at2"/>
<organism evidence="2 3">
    <name type="scientific">Filimonas lacunae</name>
    <dbReference type="NCBI Taxonomy" id="477680"/>
    <lineage>
        <taxon>Bacteria</taxon>
        <taxon>Pseudomonadati</taxon>
        <taxon>Bacteroidota</taxon>
        <taxon>Chitinophagia</taxon>
        <taxon>Chitinophagales</taxon>
        <taxon>Chitinophagaceae</taxon>
        <taxon>Filimonas</taxon>
    </lineage>
</organism>
<dbReference type="SMART" id="SM00271">
    <property type="entry name" value="DnaJ"/>
    <property type="match status" value="1"/>
</dbReference>
<dbReference type="CDD" id="cd06257">
    <property type="entry name" value="DnaJ"/>
    <property type="match status" value="1"/>
</dbReference>
<accession>A0A173MCP8</accession>
<dbReference type="AlphaFoldDB" id="A0A173MCP8"/>
<evidence type="ECO:0000259" key="1">
    <source>
        <dbReference type="PROSITE" id="PS50076"/>
    </source>
</evidence>
<dbReference type="InterPro" id="IPR025309">
    <property type="entry name" value="KTSC_dom"/>
</dbReference>
<dbReference type="Gene3D" id="1.10.287.110">
    <property type="entry name" value="DnaJ domain"/>
    <property type="match status" value="1"/>
</dbReference>
<dbReference type="InterPro" id="IPR036869">
    <property type="entry name" value="J_dom_sf"/>
</dbReference>
<keyword evidence="3" id="KW-1185">Reference proteome</keyword>
<dbReference type="PROSITE" id="PS50076">
    <property type="entry name" value="DNAJ_2"/>
    <property type="match status" value="1"/>
</dbReference>
<reference evidence="3" key="1">
    <citation type="submission" date="2017-01" db="EMBL/GenBank/DDBJ databases">
        <authorList>
            <person name="Varghese N."/>
            <person name="Submissions S."/>
        </authorList>
    </citation>
    <scope>NUCLEOTIDE SEQUENCE [LARGE SCALE GENOMIC DNA]</scope>
    <source>
        <strain evidence="3">DSM 21054</strain>
    </source>
</reference>
<name>A0A173MCP8_9BACT</name>
<feature type="domain" description="J" evidence="1">
    <location>
        <begin position="6"/>
        <end position="78"/>
    </location>
</feature>
<dbReference type="EMBL" id="FTOR01000005">
    <property type="protein sequence ID" value="SIT21798.1"/>
    <property type="molecule type" value="Genomic_DNA"/>
</dbReference>
<protein>
    <submittedName>
        <fullName evidence="2">DnaJ domain-containing protein</fullName>
    </submittedName>
</protein>
<evidence type="ECO:0000313" key="2">
    <source>
        <dbReference type="EMBL" id="SIT21798.1"/>
    </source>
</evidence>
<sequence>MKRISNYRKLLNVTQDTDLKELKSVYRNLMKEWHPDKFNDNEEAKLEAEEKSKELIKAYHFLVSIAPETIEQALPEYTATISSSQVMDFKYEKQILTIQFVDGSSYEYFGVQKNTYVKLCQTDIPDRFCRRHIYHEYIYRKVSKASEEA</sequence>
<dbReference type="KEGG" id="fln:FLA_1361"/>
<dbReference type="Pfam" id="PF00226">
    <property type="entry name" value="DnaJ"/>
    <property type="match status" value="1"/>
</dbReference>
<evidence type="ECO:0000313" key="3">
    <source>
        <dbReference type="Proteomes" id="UP000186917"/>
    </source>
</evidence>
<dbReference type="PRINTS" id="PR00625">
    <property type="entry name" value="JDOMAIN"/>
</dbReference>
<gene>
    <name evidence="2" type="ORF">SAMN05421788_105191</name>
</gene>
<dbReference type="Pfam" id="PF13619">
    <property type="entry name" value="KTSC"/>
    <property type="match status" value="1"/>
</dbReference>
<dbReference type="STRING" id="477680.SAMN05421788_105191"/>
<dbReference type="RefSeq" id="WP_076380031.1">
    <property type="nucleotide sequence ID" value="NZ_AP017422.1"/>
</dbReference>
<dbReference type="InterPro" id="IPR001623">
    <property type="entry name" value="DnaJ_domain"/>
</dbReference>